<reference evidence="3 4" key="1">
    <citation type="submission" date="2017-12" db="EMBL/GenBank/DDBJ databases">
        <title>Sequencing, de novo assembly and annotation of complete genome of a new Thraustochytrid species, strain FCC1311.</title>
        <authorList>
            <person name="Sedici K."/>
            <person name="Godart F."/>
            <person name="Aiese Cigliano R."/>
            <person name="Sanseverino W."/>
            <person name="Barakat M."/>
            <person name="Ortet P."/>
            <person name="Marechal E."/>
            <person name="Cagnac O."/>
            <person name="Amato A."/>
        </authorList>
    </citation>
    <scope>NUCLEOTIDE SEQUENCE [LARGE SCALE GENOMIC DNA]</scope>
</reference>
<sequence length="1290" mass="139917">MVQAKPKKRKPEAVDFKRIKRKVGRRAPQRLNATDTSFKTKTVNVREQSLVADKGGVIVSSKNLTVVELLSKARHHNARVRRDALDGILEIVEAHGASAQLRTQLTAIMTCVVELVNDDEKSVRVAVHHVLLALFATSGAETNPAPGANATTNVARARVHWCLPFLRLLFFHVRAGLNSLRLGCRMDAMRLLLLIARHFPDRVLAQRPDLVSLLTALLRSTLSRVATTTSAAPTSASASAIATNGSSSGGQGSGGNNAASSISISVSAPGRGTGILQSFKDSKAKAKSQAQQRARRSKALAVAAAANAAAAANGDIDGVDDAPAAPSGVDTVAQGLELWAEVARGLLRLLELDQVAGDEEADMDVSPAARTGLKTQTCSQDGATWRFMGVAYQESAALQDSIRRQLHASVKTSGSSGSSPDDGAEDMAKVISTLWGQVHMLYMNSSGRGRSALAETRGVVADLAVAAELVFQCFAHVWSAEEVRTSAARDLVLALEDSFPLKDAGHQDLAPAIFRINTLLAQSLLSLQQQQQQQEEEEQEGIEDNNQGTGKNGGSSSSSLQRMESERDMSASQGDREATQGSSRKRGKRSGHKILVEEEAIEAVASWVRNSAGKKRALESSRLQALVEVIVRGLKGAHAPSSTPAVIAQLREAQRVLFGRALKEGLGQPAIIYVLEAMERMAHIEPERIEPDWITALPRVAWEMGVNSEDSDARRMRFLSVCFSIIRTLAVQCDTNVPWDKFARWLAPFIQARHGDQISVPLAHVMAPFVQLQLVDLIGMLPVKQLPAQLLDAIVAGVVALDSLAQDDSGMNSTSNGDGPGGQDVSSLFVATRLLRAPFIHQACGAEASQSQEEDSDAAAEAEQDAEIAVGLATFASRLCLEVSSSEVIDALASALGSFASADRLVQVAVTRLVPDVLAATLMDREEPCAVHQLRHAAQLVMACGVEGENFEASQRLVLDTCNLLGADAVADISLVQEVLWLLPPSGPTALEIVHSLAKSLKDADFSIFVAGWARTLEHEAVHMETLQPERLGKDPRYGAILRRVAAPKTPVSKALYRELEAIAKLLTRYGTLDKRDDYVRRLEMRLDELARSHEESKRRLSALEYINDDLEKRLETEASHKLALERRLQAKSEAHANERTQLNNTITGLQEKIQERAAQENILEEKLRRLERELYRMHQRKHEIVQQVRRQEAEERAADQEASQRIRAQTAARGGQDLAAGADATGSSSALPARASDARTSVNRHSRQQNQDEAMAVAYFSQPSSALAEEQNRFRMAESLGHFFACNED</sequence>
<gene>
    <name evidence="3" type="ORF">FCC1311_013652</name>
</gene>
<comment type="caution">
    <text evidence="3">The sequence shown here is derived from an EMBL/GenBank/DDBJ whole genome shotgun (WGS) entry which is preliminary data.</text>
</comment>
<feature type="compositionally biased region" description="Low complexity" evidence="2">
    <location>
        <begin position="1218"/>
        <end position="1232"/>
    </location>
</feature>
<feature type="region of interest" description="Disordered" evidence="2">
    <location>
        <begin position="1185"/>
        <end position="1251"/>
    </location>
</feature>
<feature type="compositionally biased region" description="Basic and acidic residues" evidence="2">
    <location>
        <begin position="563"/>
        <end position="578"/>
    </location>
</feature>
<organism evidence="3 4">
    <name type="scientific">Hondaea fermentalgiana</name>
    <dbReference type="NCBI Taxonomy" id="2315210"/>
    <lineage>
        <taxon>Eukaryota</taxon>
        <taxon>Sar</taxon>
        <taxon>Stramenopiles</taxon>
        <taxon>Bigyra</taxon>
        <taxon>Labyrinthulomycetes</taxon>
        <taxon>Thraustochytrida</taxon>
        <taxon>Thraustochytriidae</taxon>
        <taxon>Hondaea</taxon>
    </lineage>
</organism>
<keyword evidence="4" id="KW-1185">Reference proteome</keyword>
<dbReference type="InParanoid" id="A0A2R5G5U7"/>
<proteinExistence type="predicted"/>
<dbReference type="InterPro" id="IPR011989">
    <property type="entry name" value="ARM-like"/>
</dbReference>
<dbReference type="GO" id="GO:0005634">
    <property type="term" value="C:nucleus"/>
    <property type="evidence" value="ECO:0007669"/>
    <property type="project" value="TreeGrafter"/>
</dbReference>
<dbReference type="Proteomes" id="UP000241890">
    <property type="component" value="Unassembled WGS sequence"/>
</dbReference>
<dbReference type="InterPro" id="IPR016024">
    <property type="entry name" value="ARM-type_fold"/>
</dbReference>
<dbReference type="SUPFAM" id="SSF48371">
    <property type="entry name" value="ARM repeat"/>
    <property type="match status" value="1"/>
</dbReference>
<evidence type="ECO:0000256" key="2">
    <source>
        <dbReference type="SAM" id="MobiDB-lite"/>
    </source>
</evidence>
<dbReference type="PANTHER" id="PTHR16056">
    <property type="entry name" value="REGULATOR OF MICROTUBULE DYNAMICS PROTEIN"/>
    <property type="match status" value="1"/>
</dbReference>
<feature type="coiled-coil region" evidence="1">
    <location>
        <begin position="1080"/>
        <end position="1181"/>
    </location>
</feature>
<evidence type="ECO:0000256" key="1">
    <source>
        <dbReference type="SAM" id="Coils"/>
    </source>
</evidence>
<feature type="region of interest" description="Disordered" evidence="2">
    <location>
        <begin position="530"/>
        <end position="591"/>
    </location>
</feature>
<keyword evidence="1" id="KW-0175">Coiled coil</keyword>
<evidence type="ECO:0000313" key="3">
    <source>
        <dbReference type="EMBL" id="GBG25148.1"/>
    </source>
</evidence>
<evidence type="ECO:0000313" key="4">
    <source>
        <dbReference type="Proteomes" id="UP000241890"/>
    </source>
</evidence>
<feature type="compositionally biased region" description="Acidic residues" evidence="2">
    <location>
        <begin position="534"/>
        <end position="543"/>
    </location>
</feature>
<name>A0A2R5G5U7_9STRA</name>
<dbReference type="Gene3D" id="1.25.10.10">
    <property type="entry name" value="Leucine-rich Repeat Variant"/>
    <property type="match status" value="1"/>
</dbReference>
<accession>A0A2R5G5U7</accession>
<dbReference type="OrthoDB" id="361362at2759"/>
<dbReference type="PANTHER" id="PTHR16056:SF2">
    <property type="entry name" value="TESTIS-EXPRESSED PROTEIN 10"/>
    <property type="match status" value="1"/>
</dbReference>
<protein>
    <submittedName>
        <fullName evidence="3">Pre-rRNA-processing protein IPI1</fullName>
    </submittedName>
</protein>
<dbReference type="EMBL" id="BEYU01000011">
    <property type="protein sequence ID" value="GBG25148.1"/>
    <property type="molecule type" value="Genomic_DNA"/>
</dbReference>
<feature type="compositionally biased region" description="Basic and acidic residues" evidence="2">
    <location>
        <begin position="1190"/>
        <end position="1205"/>
    </location>
</feature>